<sequence length="253" mass="28777">MLPTRLGKMVAHRMRLNLSRKVVQVAQMPMIETNLDALFLNKSLCPPLSELYLKETKAFYASKIHFFNGKNWQIRTLIANEKYYTVPVVVNTGGIAYNRPIFSDFVQMHFLPNYQRSIWHGHTKKHVQFPTPLGDGMSIDQVWPGGEGNNFGTEEELRKPSSIAFNLVGHELADIIVECNGLVCDLEDMAEEGEALEYIQTYRRKTIQAKAKRFAKLGATVDTIEREISAMSADPMTTWDEASLPVPDELWVK</sequence>
<protein>
    <submittedName>
        <fullName evidence="1">Uncharacterized protein</fullName>
    </submittedName>
</protein>
<reference evidence="1" key="1">
    <citation type="submission" date="2021-02" db="EMBL/GenBank/DDBJ databases">
        <authorList>
            <person name="Dougan E. K."/>
            <person name="Rhodes N."/>
            <person name="Thang M."/>
            <person name="Chan C."/>
        </authorList>
    </citation>
    <scope>NUCLEOTIDE SEQUENCE</scope>
</reference>
<keyword evidence="2" id="KW-1185">Reference proteome</keyword>
<gene>
    <name evidence="1" type="ORF">SNAT2548_LOCUS14696</name>
</gene>
<evidence type="ECO:0000313" key="2">
    <source>
        <dbReference type="Proteomes" id="UP000604046"/>
    </source>
</evidence>
<proteinExistence type="predicted"/>
<name>A0A812MW48_9DINO</name>
<accession>A0A812MW48</accession>
<organism evidence="1 2">
    <name type="scientific">Symbiodinium natans</name>
    <dbReference type="NCBI Taxonomy" id="878477"/>
    <lineage>
        <taxon>Eukaryota</taxon>
        <taxon>Sar</taxon>
        <taxon>Alveolata</taxon>
        <taxon>Dinophyceae</taxon>
        <taxon>Suessiales</taxon>
        <taxon>Symbiodiniaceae</taxon>
        <taxon>Symbiodinium</taxon>
    </lineage>
</organism>
<dbReference type="Proteomes" id="UP000604046">
    <property type="component" value="Unassembled WGS sequence"/>
</dbReference>
<dbReference type="OrthoDB" id="10327102at2759"/>
<evidence type="ECO:0000313" key="1">
    <source>
        <dbReference type="EMBL" id="CAE7277068.1"/>
    </source>
</evidence>
<dbReference type="AlphaFoldDB" id="A0A812MW48"/>
<comment type="caution">
    <text evidence="1">The sequence shown here is derived from an EMBL/GenBank/DDBJ whole genome shotgun (WGS) entry which is preliminary data.</text>
</comment>
<dbReference type="EMBL" id="CAJNDS010001757">
    <property type="protein sequence ID" value="CAE7277068.1"/>
    <property type="molecule type" value="Genomic_DNA"/>
</dbReference>